<sequence>DITDELELRSKKYLRGEGADLKV</sequence>
<dbReference type="Proteomes" id="UP000236291">
    <property type="component" value="Unassembled WGS sequence"/>
</dbReference>
<reference evidence="1 2" key="2">
    <citation type="journal article" date="2017" name="Front. Plant Sci.">
        <title>Gene Classification and Mining of Molecular Markers Useful in Red Clover (Trifolium pratense) Breeding.</title>
        <authorList>
            <person name="Istvanek J."/>
            <person name="Dluhosova J."/>
            <person name="Dluhos P."/>
            <person name="Patkova L."/>
            <person name="Nedelnik J."/>
            <person name="Repkova J."/>
        </authorList>
    </citation>
    <scope>NUCLEOTIDE SEQUENCE [LARGE SCALE GENOMIC DNA]</scope>
    <source>
        <strain evidence="2">cv. Tatra</strain>
        <tissue evidence="1">Young leaves</tissue>
    </source>
</reference>
<evidence type="ECO:0000313" key="1">
    <source>
        <dbReference type="EMBL" id="PNX69373.1"/>
    </source>
</evidence>
<dbReference type="AlphaFoldDB" id="A0A2K3KSX1"/>
<gene>
    <name evidence="1" type="ORF">L195_g064402</name>
</gene>
<protein>
    <submittedName>
        <fullName evidence="1">Uncharacterized protein</fullName>
    </submittedName>
</protein>
<organism evidence="1 2">
    <name type="scientific">Trifolium pratense</name>
    <name type="common">Red clover</name>
    <dbReference type="NCBI Taxonomy" id="57577"/>
    <lineage>
        <taxon>Eukaryota</taxon>
        <taxon>Viridiplantae</taxon>
        <taxon>Streptophyta</taxon>
        <taxon>Embryophyta</taxon>
        <taxon>Tracheophyta</taxon>
        <taxon>Spermatophyta</taxon>
        <taxon>Magnoliopsida</taxon>
        <taxon>eudicotyledons</taxon>
        <taxon>Gunneridae</taxon>
        <taxon>Pentapetalae</taxon>
        <taxon>rosids</taxon>
        <taxon>fabids</taxon>
        <taxon>Fabales</taxon>
        <taxon>Fabaceae</taxon>
        <taxon>Papilionoideae</taxon>
        <taxon>50 kb inversion clade</taxon>
        <taxon>NPAAA clade</taxon>
        <taxon>Hologalegina</taxon>
        <taxon>IRL clade</taxon>
        <taxon>Trifolieae</taxon>
        <taxon>Trifolium</taxon>
    </lineage>
</organism>
<comment type="caution">
    <text evidence="1">The sequence shown here is derived from an EMBL/GenBank/DDBJ whole genome shotgun (WGS) entry which is preliminary data.</text>
</comment>
<dbReference type="EMBL" id="ASHM01247770">
    <property type="protein sequence ID" value="PNX69373.1"/>
    <property type="molecule type" value="Genomic_DNA"/>
</dbReference>
<feature type="non-terminal residue" evidence="1">
    <location>
        <position position="1"/>
    </location>
</feature>
<reference evidence="1 2" key="1">
    <citation type="journal article" date="2014" name="Am. J. Bot.">
        <title>Genome assembly and annotation for red clover (Trifolium pratense; Fabaceae).</title>
        <authorList>
            <person name="Istvanek J."/>
            <person name="Jaros M."/>
            <person name="Krenek A."/>
            <person name="Repkova J."/>
        </authorList>
    </citation>
    <scope>NUCLEOTIDE SEQUENCE [LARGE SCALE GENOMIC DNA]</scope>
    <source>
        <strain evidence="2">cv. Tatra</strain>
        <tissue evidence="1">Young leaves</tissue>
    </source>
</reference>
<evidence type="ECO:0000313" key="2">
    <source>
        <dbReference type="Proteomes" id="UP000236291"/>
    </source>
</evidence>
<name>A0A2K3KSX1_TRIPR</name>
<accession>A0A2K3KSX1</accession>
<proteinExistence type="predicted"/>